<keyword evidence="10" id="KW-1185">Reference proteome</keyword>
<dbReference type="PROSITE" id="PS00059">
    <property type="entry name" value="ADH_ZINC"/>
    <property type="match status" value="1"/>
</dbReference>
<name>A0A835HCH0_9MAGN</name>
<feature type="domain" description="Alcohol dehydrogenase-like N-terminal" evidence="8">
    <location>
        <begin position="234"/>
        <end position="351"/>
    </location>
</feature>
<sequence length="562" mass="61978">MEAHPDYYEPILRVEKVAEQEAMKELEAILINCSRGPVVDEVALVEHLKENPMFRVGLDVFEDEPYMKPAGLADMKNAVIVPHIASASKWTREGMATLAALNVLGKIKGYPVWSNANNVEPFLNENSPPPAASPSIVNAKTLGEFTRVRSACCEIFTELNSDQEDVPTHCAIMRGQAQVQRVDQAEVDVRPLRPSNNNNFELTLLLNLIQVFICEEIISSHRAQLHLLFFRANGDNDITLKILYCGICHFDLHSIKNEWGNAAYPIIPGHEIVGIVIEVGSNVTKCKIGDKAGVGCMVGSCRSCDRCAKDLENYCTKIILTYNSPDHDGTKTYGGYFDMVVVDEHFVINFPNNILLDGAAPLLLCAGIIVYSPMKYFGLSKPGMHLGVVGLGGLGHVAVKFGKAFGLKVIVISTSLSKKQVAIEHLGADDFLASMGTLDGIIDTVFDVHPLMPLISLLKNHEKLVMVGAPEKPLELPVFPLLMRGIFRECLDTFDEPECEVIDLFVNATLCIGKGWFEIDVGEGFDLKLSRMKKEVVIGSKDVKEVDNDFFLVVVKIVDHQI</sequence>
<gene>
    <name evidence="9" type="ORF">IFM89_004184</name>
</gene>
<evidence type="ECO:0000259" key="6">
    <source>
        <dbReference type="Pfam" id="PF00107"/>
    </source>
</evidence>
<dbReference type="InterPro" id="IPR013149">
    <property type="entry name" value="ADH-like_C"/>
</dbReference>
<evidence type="ECO:0000259" key="7">
    <source>
        <dbReference type="Pfam" id="PF02826"/>
    </source>
</evidence>
<dbReference type="EMBL" id="JADFTS010000007">
    <property type="protein sequence ID" value="KAF9595782.1"/>
    <property type="molecule type" value="Genomic_DNA"/>
</dbReference>
<feature type="domain" description="Alcohol dehydrogenase-like C-terminal" evidence="6">
    <location>
        <begin position="393"/>
        <end position="485"/>
    </location>
</feature>
<dbReference type="Pfam" id="PF08240">
    <property type="entry name" value="ADH_N"/>
    <property type="match status" value="1"/>
</dbReference>
<dbReference type="CDD" id="cd05283">
    <property type="entry name" value="CAD1"/>
    <property type="match status" value="1"/>
</dbReference>
<proteinExistence type="inferred from homology"/>
<evidence type="ECO:0000256" key="4">
    <source>
        <dbReference type="ARBA" id="ARBA00023002"/>
    </source>
</evidence>
<dbReference type="GO" id="GO:0016616">
    <property type="term" value="F:oxidoreductase activity, acting on the CH-OH group of donors, NAD or NADP as acceptor"/>
    <property type="evidence" value="ECO:0007669"/>
    <property type="project" value="InterPro"/>
</dbReference>
<accession>A0A835HCH0</accession>
<evidence type="ECO:0000256" key="1">
    <source>
        <dbReference type="ARBA" id="ARBA00001947"/>
    </source>
</evidence>
<keyword evidence="3 5" id="KW-0862">Zinc</keyword>
<dbReference type="GO" id="GO:0008270">
    <property type="term" value="F:zinc ion binding"/>
    <property type="evidence" value="ECO:0007669"/>
    <property type="project" value="InterPro"/>
</dbReference>
<dbReference type="InterPro" id="IPR002328">
    <property type="entry name" value="ADH_Zn_CS"/>
</dbReference>
<evidence type="ECO:0000256" key="3">
    <source>
        <dbReference type="ARBA" id="ARBA00022833"/>
    </source>
</evidence>
<dbReference type="FunFam" id="3.40.50.720:FF:000022">
    <property type="entry name" value="Cinnamyl alcohol dehydrogenase"/>
    <property type="match status" value="1"/>
</dbReference>
<dbReference type="Gene3D" id="3.40.50.720">
    <property type="entry name" value="NAD(P)-binding Rossmann-like Domain"/>
    <property type="match status" value="3"/>
</dbReference>
<feature type="domain" description="D-isomer specific 2-hydroxyacid dehydrogenase NAD-binding" evidence="7">
    <location>
        <begin position="23"/>
        <end position="85"/>
    </location>
</feature>
<organism evidence="9 10">
    <name type="scientific">Coptis chinensis</name>
    <dbReference type="NCBI Taxonomy" id="261450"/>
    <lineage>
        <taxon>Eukaryota</taxon>
        <taxon>Viridiplantae</taxon>
        <taxon>Streptophyta</taxon>
        <taxon>Embryophyta</taxon>
        <taxon>Tracheophyta</taxon>
        <taxon>Spermatophyta</taxon>
        <taxon>Magnoliopsida</taxon>
        <taxon>Ranunculales</taxon>
        <taxon>Ranunculaceae</taxon>
        <taxon>Coptidoideae</taxon>
        <taxon>Coptis</taxon>
    </lineage>
</organism>
<comment type="caution">
    <text evidence="9">The sequence shown here is derived from an EMBL/GenBank/DDBJ whole genome shotgun (WGS) entry which is preliminary data.</text>
</comment>
<dbReference type="InterPro" id="IPR047109">
    <property type="entry name" value="CAD-like"/>
</dbReference>
<evidence type="ECO:0000313" key="10">
    <source>
        <dbReference type="Proteomes" id="UP000631114"/>
    </source>
</evidence>
<dbReference type="SUPFAM" id="SSF51735">
    <property type="entry name" value="NAD(P)-binding Rossmann-fold domains"/>
    <property type="match status" value="2"/>
</dbReference>
<keyword evidence="2 5" id="KW-0479">Metal-binding</keyword>
<dbReference type="PANTHER" id="PTHR42683">
    <property type="entry name" value="ALDEHYDE REDUCTASE"/>
    <property type="match status" value="1"/>
</dbReference>
<dbReference type="InterPro" id="IPR011032">
    <property type="entry name" value="GroES-like_sf"/>
</dbReference>
<dbReference type="Gene3D" id="3.90.180.10">
    <property type="entry name" value="Medium-chain alcohol dehydrogenases, catalytic domain"/>
    <property type="match status" value="1"/>
</dbReference>
<dbReference type="InterPro" id="IPR006140">
    <property type="entry name" value="D-isomer_DH_NAD-bd"/>
</dbReference>
<keyword evidence="4" id="KW-0560">Oxidoreductase</keyword>
<dbReference type="InterPro" id="IPR036291">
    <property type="entry name" value="NAD(P)-bd_dom_sf"/>
</dbReference>
<protein>
    <submittedName>
        <fullName evidence="9">Uncharacterized protein</fullName>
    </submittedName>
</protein>
<dbReference type="InterPro" id="IPR013154">
    <property type="entry name" value="ADH-like_N"/>
</dbReference>
<evidence type="ECO:0000313" key="9">
    <source>
        <dbReference type="EMBL" id="KAF9595782.1"/>
    </source>
</evidence>
<evidence type="ECO:0000256" key="2">
    <source>
        <dbReference type="ARBA" id="ARBA00022723"/>
    </source>
</evidence>
<comment type="cofactor">
    <cofactor evidence="1 5">
        <name>Zn(2+)</name>
        <dbReference type="ChEBI" id="CHEBI:29105"/>
    </cofactor>
</comment>
<dbReference type="Proteomes" id="UP000631114">
    <property type="component" value="Unassembled WGS sequence"/>
</dbReference>
<dbReference type="Pfam" id="PF02826">
    <property type="entry name" value="2-Hacid_dh_C"/>
    <property type="match status" value="1"/>
</dbReference>
<evidence type="ECO:0000259" key="8">
    <source>
        <dbReference type="Pfam" id="PF08240"/>
    </source>
</evidence>
<dbReference type="SUPFAM" id="SSF50129">
    <property type="entry name" value="GroES-like"/>
    <property type="match status" value="1"/>
</dbReference>
<comment type="similarity">
    <text evidence="5">Belongs to the zinc-containing alcohol dehydrogenase family.</text>
</comment>
<dbReference type="AlphaFoldDB" id="A0A835HCH0"/>
<reference evidence="9 10" key="1">
    <citation type="submission" date="2020-10" db="EMBL/GenBank/DDBJ databases">
        <title>The Coptis chinensis genome and diversification of protoberbering-type alkaloids.</title>
        <authorList>
            <person name="Wang B."/>
            <person name="Shu S."/>
            <person name="Song C."/>
            <person name="Liu Y."/>
        </authorList>
    </citation>
    <scope>NUCLEOTIDE SEQUENCE [LARGE SCALE GENOMIC DNA]</scope>
    <source>
        <strain evidence="9">HL-2020</strain>
        <tissue evidence="9">Leaf</tissue>
    </source>
</reference>
<evidence type="ECO:0000256" key="5">
    <source>
        <dbReference type="RuleBase" id="RU361277"/>
    </source>
</evidence>
<dbReference type="Pfam" id="PF00107">
    <property type="entry name" value="ADH_zinc_N"/>
    <property type="match status" value="1"/>
</dbReference>
<dbReference type="OrthoDB" id="1932847at2759"/>
<dbReference type="GO" id="GO:0051287">
    <property type="term" value="F:NAD binding"/>
    <property type="evidence" value="ECO:0007669"/>
    <property type="project" value="InterPro"/>
</dbReference>